<feature type="domain" description="Monalysin Pore-forming" evidence="1">
    <location>
        <begin position="35"/>
        <end position="199"/>
    </location>
</feature>
<accession>A0A443ZXM1</accession>
<dbReference type="CDD" id="cd17904">
    <property type="entry name" value="PFM_monalysin-like"/>
    <property type="match status" value="1"/>
</dbReference>
<protein>
    <submittedName>
        <fullName evidence="2">Monalysin family beta-barrel pore-forming toxin</fullName>
    </submittedName>
</protein>
<comment type="caution">
    <text evidence="2">The sequence shown here is derived from an EMBL/GenBank/DDBJ whole genome shotgun (WGS) entry which is preliminary data.</text>
</comment>
<dbReference type="NCBIfam" id="NF033381">
    <property type="entry name" value="MonaBetaBRL_TX"/>
    <property type="match status" value="1"/>
</dbReference>
<name>A0A443ZXM1_9PSED</name>
<dbReference type="Proteomes" id="UP000288983">
    <property type="component" value="Unassembled WGS sequence"/>
</dbReference>
<organism evidence="2 3">
    <name type="scientific">Pseudomonas alkylphenolica</name>
    <dbReference type="NCBI Taxonomy" id="237609"/>
    <lineage>
        <taxon>Bacteria</taxon>
        <taxon>Pseudomonadati</taxon>
        <taxon>Pseudomonadota</taxon>
        <taxon>Gammaproteobacteria</taxon>
        <taxon>Pseudomonadales</taxon>
        <taxon>Pseudomonadaceae</taxon>
        <taxon>Pseudomonas</taxon>
    </lineage>
</organism>
<reference evidence="2 3" key="1">
    <citation type="submission" date="2018-06" db="EMBL/GenBank/DDBJ databases">
        <title>Bacteria isolated from soil of Wuhan.</title>
        <authorList>
            <person name="Wei X."/>
            <person name="Chunhua H."/>
        </authorList>
    </citation>
    <scope>NUCLEOTIDE SEQUENCE [LARGE SCALE GENOMIC DNA]</scope>
    <source>
        <strain evidence="3">xwS2</strain>
    </source>
</reference>
<dbReference type="OrthoDB" id="6866395at2"/>
<gene>
    <name evidence="2" type="ORF">DM813_06260</name>
</gene>
<evidence type="ECO:0000259" key="1">
    <source>
        <dbReference type="Pfam" id="PF18063"/>
    </source>
</evidence>
<dbReference type="RefSeq" id="WP_128322528.1">
    <property type="nucleotide sequence ID" value="NZ_QJRG01000034.1"/>
</dbReference>
<dbReference type="EMBL" id="QJRG01000034">
    <property type="protein sequence ID" value="RWU25718.1"/>
    <property type="molecule type" value="Genomic_DNA"/>
</dbReference>
<evidence type="ECO:0000313" key="3">
    <source>
        <dbReference type="Proteomes" id="UP000288983"/>
    </source>
</evidence>
<dbReference type="Pfam" id="PF18063">
    <property type="entry name" value="BB_PF"/>
    <property type="match status" value="1"/>
</dbReference>
<proteinExistence type="predicted"/>
<sequence length="244" mass="27059">MSYIDKKMVREIGYFPHQKGNYKIENYLFGTSGEEVKPGCWVLGSTVCGDMRIGHQNWMTFSVPVFAYLDHLVTVRVPTKVKHTQELAVTKGYSSSFSTTVETEISLGAGFVTASSASLKLSVSQTEGVHGSTTRTRKMEMEGPGVFNIYQMHIVYAHCATSAGKYADFFKYSKVREIDGREHLFFLTSIASDTIVPVASGNSCAPLGWEEIQQAVLMDGYDVEQNSGRWLLSFSAINKPGARY</sequence>
<dbReference type="InterPro" id="IPR040927">
    <property type="entry name" value="PF_Monalysin"/>
</dbReference>
<evidence type="ECO:0000313" key="2">
    <source>
        <dbReference type="EMBL" id="RWU25718.1"/>
    </source>
</evidence>
<dbReference type="AlphaFoldDB" id="A0A443ZXM1"/>